<comment type="caution">
    <text evidence="2">The sequence shown here is derived from an EMBL/GenBank/DDBJ whole genome shotgun (WGS) entry which is preliminary data.</text>
</comment>
<evidence type="ECO:0000256" key="1">
    <source>
        <dbReference type="SAM" id="MobiDB-lite"/>
    </source>
</evidence>
<protein>
    <submittedName>
        <fullName evidence="2">Uncharacterized protein</fullName>
    </submittedName>
</protein>
<sequence>MAADARWVSHYAPYGAAHGKPAARGGGHQGLLSRLGADAGHHLAKDPWLHAAPESAPRPDGPRGAPHGDPEDLPAGPPRRGHFLGAARLVGPQQHGGAAGPPRPLRAGACRAAHGGDGPLGQREDDAAGHPCHAQDGGPHGGVGARQRPGAPPRRVPEGQRLHPAGELPAADPHGGRDDVVPRRDGPAPRPPRGPAPRARRQRAESRGPPGGEGHPGGRPPARGLRPARPVQRGAQEAEHCRRHADEAGAGFRGRADERHRFVRQSPRHRGAEGAGGGGPCRGGHAAPAEGRGLAPLRPAVPAVRGPPRPRLRGPRPRSCGPRPLAAAPVS</sequence>
<feature type="compositionally biased region" description="Basic and acidic residues" evidence="1">
    <location>
        <begin position="174"/>
        <end position="187"/>
    </location>
</feature>
<keyword evidence="3" id="KW-1185">Reference proteome</keyword>
<dbReference type="EMBL" id="CAUYUJ010019475">
    <property type="protein sequence ID" value="CAK0891421.1"/>
    <property type="molecule type" value="Genomic_DNA"/>
</dbReference>
<dbReference type="Proteomes" id="UP001189429">
    <property type="component" value="Unassembled WGS sequence"/>
</dbReference>
<feature type="compositionally biased region" description="Gly residues" evidence="1">
    <location>
        <begin position="273"/>
        <end position="282"/>
    </location>
</feature>
<evidence type="ECO:0000313" key="3">
    <source>
        <dbReference type="Proteomes" id="UP001189429"/>
    </source>
</evidence>
<feature type="region of interest" description="Disordered" evidence="1">
    <location>
        <begin position="15"/>
        <end position="331"/>
    </location>
</feature>
<reference evidence="2" key="1">
    <citation type="submission" date="2023-10" db="EMBL/GenBank/DDBJ databases">
        <authorList>
            <person name="Chen Y."/>
            <person name="Shah S."/>
            <person name="Dougan E. K."/>
            <person name="Thang M."/>
            <person name="Chan C."/>
        </authorList>
    </citation>
    <scope>NUCLEOTIDE SEQUENCE [LARGE SCALE GENOMIC DNA]</scope>
</reference>
<feature type="compositionally biased region" description="Low complexity" evidence="1">
    <location>
        <begin position="283"/>
        <end position="306"/>
    </location>
</feature>
<feature type="non-terminal residue" evidence="2">
    <location>
        <position position="331"/>
    </location>
</feature>
<feature type="compositionally biased region" description="Basic and acidic residues" evidence="1">
    <location>
        <begin position="39"/>
        <end position="48"/>
    </location>
</feature>
<name>A0ABN9WX04_9DINO</name>
<organism evidence="2 3">
    <name type="scientific">Prorocentrum cordatum</name>
    <dbReference type="NCBI Taxonomy" id="2364126"/>
    <lineage>
        <taxon>Eukaryota</taxon>
        <taxon>Sar</taxon>
        <taxon>Alveolata</taxon>
        <taxon>Dinophyceae</taxon>
        <taxon>Prorocentrales</taxon>
        <taxon>Prorocentraceae</taxon>
        <taxon>Prorocentrum</taxon>
    </lineage>
</organism>
<feature type="compositionally biased region" description="Low complexity" evidence="1">
    <location>
        <begin position="220"/>
        <end position="230"/>
    </location>
</feature>
<proteinExistence type="predicted"/>
<evidence type="ECO:0000313" key="2">
    <source>
        <dbReference type="EMBL" id="CAK0891421.1"/>
    </source>
</evidence>
<feature type="compositionally biased region" description="Basic and acidic residues" evidence="1">
    <location>
        <begin position="236"/>
        <end position="247"/>
    </location>
</feature>
<gene>
    <name evidence="2" type="ORF">PCOR1329_LOCUS71389</name>
</gene>
<accession>A0ABN9WX04</accession>